<comment type="caution">
    <text evidence="2">The sequence shown here is derived from an EMBL/GenBank/DDBJ whole genome shotgun (WGS) entry which is preliminary data.</text>
</comment>
<sequence>MRRALSLLAVLTTALVAVVHVPTAAASTSVGFEPRSVLGPGVPRDGSSDQNVVELGQVSLRMSSTQTAYIVSVMRVNSATIRTLFDNEVVCRWAGGSKNMVMGQNVYKKGGTQPEWEDVTLTTRFLVHPGVAADVTCTAYLRTASLGYENSTVYLAGGSMRFANTSVENDTRGEALQKSTSQGVIHLNTSNPDAREPLLPMFDLAPGVKGLSVFGDNEYMVCHPNSSCDKAKSSRARFTLLVNQWKADGSVCHQDSSASATVDVPYYVHHIVVPLHKPNFEVRTGDGCIPRVNAYVLVQWLGGETGGIQGTALNLTDSRGSTSTHDSDMSHIFAVPYR</sequence>
<keyword evidence="1" id="KW-0732">Signal</keyword>
<organism evidence="2 3">
    <name type="scientific">Lentzea roselyniae</name>
    <dbReference type="NCBI Taxonomy" id="531940"/>
    <lineage>
        <taxon>Bacteria</taxon>
        <taxon>Bacillati</taxon>
        <taxon>Actinomycetota</taxon>
        <taxon>Actinomycetes</taxon>
        <taxon>Pseudonocardiales</taxon>
        <taxon>Pseudonocardiaceae</taxon>
        <taxon>Lentzea</taxon>
    </lineage>
</organism>
<evidence type="ECO:0000313" key="2">
    <source>
        <dbReference type="EMBL" id="GAA3624655.1"/>
    </source>
</evidence>
<feature type="chain" id="PRO_5045753403" evidence="1">
    <location>
        <begin position="27"/>
        <end position="338"/>
    </location>
</feature>
<accession>A0ABP7A4B1</accession>
<dbReference type="Proteomes" id="UP001500711">
    <property type="component" value="Unassembled WGS sequence"/>
</dbReference>
<gene>
    <name evidence="2" type="ORF">GCM10022267_08500</name>
</gene>
<feature type="signal peptide" evidence="1">
    <location>
        <begin position="1"/>
        <end position="26"/>
    </location>
</feature>
<reference evidence="3" key="1">
    <citation type="journal article" date="2019" name="Int. J. Syst. Evol. Microbiol.">
        <title>The Global Catalogue of Microorganisms (GCM) 10K type strain sequencing project: providing services to taxonomists for standard genome sequencing and annotation.</title>
        <authorList>
            <consortium name="The Broad Institute Genomics Platform"/>
            <consortium name="The Broad Institute Genome Sequencing Center for Infectious Disease"/>
            <person name="Wu L."/>
            <person name="Ma J."/>
        </authorList>
    </citation>
    <scope>NUCLEOTIDE SEQUENCE [LARGE SCALE GENOMIC DNA]</scope>
    <source>
        <strain evidence="3">JCM 17494</strain>
    </source>
</reference>
<dbReference type="RefSeq" id="WP_346127747.1">
    <property type="nucleotide sequence ID" value="NZ_BAABBE010000002.1"/>
</dbReference>
<protein>
    <submittedName>
        <fullName evidence="2">Uncharacterized protein</fullName>
    </submittedName>
</protein>
<name>A0ABP7A4B1_9PSEU</name>
<evidence type="ECO:0000313" key="3">
    <source>
        <dbReference type="Proteomes" id="UP001500711"/>
    </source>
</evidence>
<proteinExistence type="predicted"/>
<dbReference type="EMBL" id="BAABBE010000002">
    <property type="protein sequence ID" value="GAA3624655.1"/>
    <property type="molecule type" value="Genomic_DNA"/>
</dbReference>
<evidence type="ECO:0000256" key="1">
    <source>
        <dbReference type="SAM" id="SignalP"/>
    </source>
</evidence>
<keyword evidence="3" id="KW-1185">Reference proteome</keyword>